<dbReference type="InterPro" id="IPR028745">
    <property type="entry name" value="AKAP9/Pericentrin"/>
</dbReference>
<dbReference type="GO" id="GO:0005813">
    <property type="term" value="C:centrosome"/>
    <property type="evidence" value="ECO:0007669"/>
    <property type="project" value="UniProtKB-SubCell"/>
</dbReference>
<evidence type="ECO:0000313" key="8">
    <source>
        <dbReference type="RefSeq" id="XP_030878372.1"/>
    </source>
</evidence>
<evidence type="ECO:0000256" key="6">
    <source>
        <dbReference type="SAM" id="MobiDB-lite"/>
    </source>
</evidence>
<feature type="coiled-coil region" evidence="5">
    <location>
        <begin position="142"/>
        <end position="180"/>
    </location>
</feature>
<dbReference type="AlphaFoldDB" id="A0A7F8QAW8"/>
<name>A0A7F8QAW8_LEPWE</name>
<protein>
    <submittedName>
        <fullName evidence="8">Pericentrin-like</fullName>
    </submittedName>
</protein>
<accession>A0A7F8QAW8</accession>
<dbReference type="KEGG" id="lww:102740662"/>
<evidence type="ECO:0000256" key="1">
    <source>
        <dbReference type="ARBA" id="ARBA00004300"/>
    </source>
</evidence>
<dbReference type="OrthoDB" id="10686440at2759"/>
<gene>
    <name evidence="8" type="primary">LOC102740662</name>
</gene>
<comment type="subcellular location">
    <subcellularLocation>
        <location evidence="1">Cytoplasm</location>
        <location evidence="1">Cytoskeleton</location>
        <location evidence="1">Microtubule organizing center</location>
        <location evidence="1">Centrosome</location>
    </subcellularLocation>
</comment>
<dbReference type="GeneID" id="102740662"/>
<evidence type="ECO:0000256" key="5">
    <source>
        <dbReference type="SAM" id="Coils"/>
    </source>
</evidence>
<evidence type="ECO:0000313" key="7">
    <source>
        <dbReference type="Proteomes" id="UP000245341"/>
    </source>
</evidence>
<evidence type="ECO:0000256" key="3">
    <source>
        <dbReference type="ARBA" id="ARBA00023054"/>
    </source>
</evidence>
<dbReference type="GO" id="GO:0007165">
    <property type="term" value="P:signal transduction"/>
    <property type="evidence" value="ECO:0007669"/>
    <property type="project" value="InterPro"/>
</dbReference>
<keyword evidence="7" id="KW-1185">Reference proteome</keyword>
<dbReference type="PANTHER" id="PTHR44981">
    <property type="entry name" value="PERICENTRIN-LIKE PROTEIN, ISOFORM F"/>
    <property type="match status" value="1"/>
</dbReference>
<evidence type="ECO:0000256" key="2">
    <source>
        <dbReference type="ARBA" id="ARBA00022490"/>
    </source>
</evidence>
<dbReference type="Proteomes" id="UP000245341">
    <property type="component" value="Unplaced"/>
</dbReference>
<organism evidence="7 8">
    <name type="scientific">Leptonychotes weddellii</name>
    <name type="common">Weddell seal</name>
    <name type="synonym">Otaria weddellii</name>
    <dbReference type="NCBI Taxonomy" id="9713"/>
    <lineage>
        <taxon>Eukaryota</taxon>
        <taxon>Metazoa</taxon>
        <taxon>Chordata</taxon>
        <taxon>Craniata</taxon>
        <taxon>Vertebrata</taxon>
        <taxon>Euteleostomi</taxon>
        <taxon>Mammalia</taxon>
        <taxon>Eutheria</taxon>
        <taxon>Laurasiatheria</taxon>
        <taxon>Carnivora</taxon>
        <taxon>Caniformia</taxon>
        <taxon>Pinnipedia</taxon>
        <taxon>Phocidae</taxon>
        <taxon>Monachinae</taxon>
        <taxon>Lobodontini</taxon>
        <taxon>Leptonychotes</taxon>
    </lineage>
</organism>
<feature type="region of interest" description="Disordered" evidence="6">
    <location>
        <begin position="375"/>
        <end position="397"/>
    </location>
</feature>
<keyword evidence="4" id="KW-0206">Cytoskeleton</keyword>
<keyword evidence="2" id="KW-0963">Cytoplasm</keyword>
<feature type="region of interest" description="Disordered" evidence="6">
    <location>
        <begin position="570"/>
        <end position="625"/>
    </location>
</feature>
<reference evidence="8" key="1">
    <citation type="submission" date="2025-08" db="UniProtKB">
        <authorList>
            <consortium name="RefSeq"/>
        </authorList>
    </citation>
    <scope>IDENTIFICATION</scope>
    <source>
        <tissue evidence="8">Liver</tissue>
    </source>
</reference>
<sequence length="708" mass="77361">MSNLLLVSTLQSKLDEGRCPVPPAGSCPEGPEARLEAAQRALQQRDSEVLDLKEQLGKIKDDLVSKSNEVLHLNLKLDAESSHAAVRVRELQELQEENASLKEFLQNKEKEIMCVSEQLKAQLAGMEGGALSEVPCDRSSEIEELRSIIENLRDNQQRLQREKAEEVEQLHEVIERLQRELSRGGPAVHGAEIHAFRAALQAKEAKVAERDLASDALKQQELAHSAELETIVMAFSHFCLVLAAEHEPPELQGLRAQCVRLSGQLQSAVNGDLQPAEAPVSLNHPGLHKQDSVMESELLLVKNEMPLRMEDHGKGPGRMKNKEKLLEDCQLWKVGLISQVKELQEKLNRLVYSVNFQNIETEDFKHQQLVASTHALENSSSDSSSHSEGTGKSPLVDAFHSDKTTCDLIDLSGSQDPLIKNEMSNVAMEDEVDLQDGSLCLQAGFHAGCHDLTHTEGPGPLKNTLRAVDLSSWSSPEVVRKDSTLEPVPSLPLTPCSDALSLDASLQDRTSALVQADHLELLWSLGGSATGKASRWAESPLAADRAPSADQHVQRTAVEKDVEDFIVTSLDAQEKPRSSPLGFEGKNNGSENSDGSGFGKILNQGLGRLETPTASPPVPPPTSGRFRRPLEAMKEKEVHPKQVKVRVCSGHVPLSAAAVAAGRAVPLPAEVRESLAELELELSEGRQPWGSRRVTEPCALTGWFGLKH</sequence>
<dbReference type="RefSeq" id="XP_030878372.1">
    <property type="nucleotide sequence ID" value="XM_031022512.1"/>
</dbReference>
<evidence type="ECO:0000256" key="4">
    <source>
        <dbReference type="ARBA" id="ARBA00023212"/>
    </source>
</evidence>
<dbReference type="PANTHER" id="PTHR44981:SF3">
    <property type="entry name" value="PERICENTRIN"/>
    <property type="match status" value="1"/>
</dbReference>
<proteinExistence type="predicted"/>
<dbReference type="GO" id="GO:0060090">
    <property type="term" value="F:molecular adaptor activity"/>
    <property type="evidence" value="ECO:0007669"/>
    <property type="project" value="InterPro"/>
</dbReference>
<keyword evidence="3 5" id="KW-0175">Coiled coil</keyword>
<feature type="non-terminal residue" evidence="8">
    <location>
        <position position="708"/>
    </location>
</feature>